<dbReference type="GO" id="GO:0005634">
    <property type="term" value="C:nucleus"/>
    <property type="evidence" value="ECO:0007669"/>
    <property type="project" value="TreeGrafter"/>
</dbReference>
<dbReference type="Proteomes" id="UP000220158">
    <property type="component" value="Chromosome 12"/>
</dbReference>
<keyword evidence="2" id="KW-1185">Reference proteome</keyword>
<dbReference type="VEuPathDB" id="PlasmoDB:PRELSG_1239500"/>
<dbReference type="GeneID" id="39737640"/>
<dbReference type="PANTHER" id="PTHR13223">
    <property type="entry name" value="ACIDIC FIBROBLAST GROWTH FACTOR INTRACELLULAR BINDING PROTEIN"/>
    <property type="match status" value="1"/>
</dbReference>
<sequence>MDITDFEIPLFSPNITEINFAIFDLWLRGYNEKEVLYLLQNSFYSNLIKKKNEENKSNAEMFNNIKSDIKNELKNNEKDKLYIEKAKDNVFFVKSRIVNFFNTENKGNDYSTNNIFFQYFLCLYIKQQFYIFNILSYHLMNLDLRFSHFYIPINKNKILKLIKIYYNIDMNLEKEIVKYKNINNITKYTNDLAKLTNIHKISVKRQIENIKNMWKYILNIYERRDINISKLHKKRRISISRILKYIKTNFRLYKYFIKRESVLETNDNNQNKSFLFKNKKRRKGKKKGKKNKSKNKFFQYNIIKILENLVGISLAKRYFRLYWILAYQIEIPKKINIAYSYFNNIILLLLEKLQINDLILSKEYINISKSIYSTYKSNKNIDILKSKLFSASEINSSLKSKCFIRLKCILNMLCCFRNSYEMTKFFLIFIELQKNESFPNEQTFIKQNIGNNIFVNRIMSFIKEAESYSKTKKIEEDNKKENERVKIF</sequence>
<name>A0A1J1H9M9_PLARL</name>
<protein>
    <submittedName>
        <fullName evidence="1">Uncharacterized protein</fullName>
    </submittedName>
</protein>
<dbReference type="RefSeq" id="XP_028534511.1">
    <property type="nucleotide sequence ID" value="XM_028678197.1"/>
</dbReference>
<proteinExistence type="predicted"/>
<evidence type="ECO:0000313" key="1">
    <source>
        <dbReference type="EMBL" id="CRH01511.1"/>
    </source>
</evidence>
<evidence type="ECO:0000313" key="2">
    <source>
        <dbReference type="Proteomes" id="UP000220158"/>
    </source>
</evidence>
<dbReference type="AlphaFoldDB" id="A0A1J1H9M9"/>
<organism evidence="1 2">
    <name type="scientific">Plasmodium relictum</name>
    <dbReference type="NCBI Taxonomy" id="85471"/>
    <lineage>
        <taxon>Eukaryota</taxon>
        <taxon>Sar</taxon>
        <taxon>Alveolata</taxon>
        <taxon>Apicomplexa</taxon>
        <taxon>Aconoidasida</taxon>
        <taxon>Haemosporida</taxon>
        <taxon>Plasmodiidae</taxon>
        <taxon>Plasmodium</taxon>
        <taxon>Plasmodium (Haemamoeba)</taxon>
    </lineage>
</organism>
<dbReference type="PANTHER" id="PTHR13223:SF2">
    <property type="entry name" value="ACIDIC FIBROBLAST GROWTH FACTOR INTRACELLULAR-BINDING PROTEIN"/>
    <property type="match status" value="1"/>
</dbReference>
<dbReference type="InterPro" id="IPR008614">
    <property type="entry name" value="FIBP"/>
</dbReference>
<reference evidence="1 2" key="1">
    <citation type="submission" date="2015-04" db="EMBL/GenBank/DDBJ databases">
        <authorList>
            <consortium name="Pathogen Informatics"/>
        </authorList>
    </citation>
    <scope>NUCLEOTIDE SEQUENCE [LARGE SCALE GENOMIC DNA]</scope>
    <source>
        <strain evidence="1 2">SGS1</strain>
    </source>
</reference>
<accession>A0A1J1H9M9</accession>
<dbReference type="OrthoDB" id="370413at2759"/>
<dbReference type="KEGG" id="prel:PRELSG_1239500"/>
<gene>
    <name evidence="1" type="ORF">PRELSG_1239500</name>
</gene>
<dbReference type="EMBL" id="LN835307">
    <property type="protein sequence ID" value="CRH01511.1"/>
    <property type="molecule type" value="Genomic_DNA"/>
</dbReference>